<reference evidence="2 3" key="2">
    <citation type="submission" date="2024-07" db="EMBL/GenBank/DDBJ databases">
        <authorList>
            <person name="Akdeniz Z."/>
        </authorList>
    </citation>
    <scope>NUCLEOTIDE SEQUENCE [LARGE SCALE GENOMIC DNA]</scope>
</reference>
<dbReference type="AlphaFoldDB" id="A0AA86V7I4"/>
<keyword evidence="3" id="KW-1185">Reference proteome</keyword>
<gene>
    <name evidence="2" type="ORF">HINF_LOCUS22027</name>
    <name evidence="1" type="ORF">HINF_LOCUS46143</name>
</gene>
<dbReference type="EMBL" id="CATOUU010000906">
    <property type="protein sequence ID" value="CAI9958498.1"/>
    <property type="molecule type" value="Genomic_DNA"/>
</dbReference>
<dbReference type="EMBL" id="CAXDID020000061">
    <property type="protein sequence ID" value="CAL6010319.1"/>
    <property type="molecule type" value="Genomic_DNA"/>
</dbReference>
<evidence type="ECO:0000313" key="1">
    <source>
        <dbReference type="EMBL" id="CAI9958498.1"/>
    </source>
</evidence>
<organism evidence="1">
    <name type="scientific">Hexamita inflata</name>
    <dbReference type="NCBI Taxonomy" id="28002"/>
    <lineage>
        <taxon>Eukaryota</taxon>
        <taxon>Metamonada</taxon>
        <taxon>Diplomonadida</taxon>
        <taxon>Hexamitidae</taxon>
        <taxon>Hexamitinae</taxon>
        <taxon>Hexamita</taxon>
    </lineage>
</organism>
<dbReference type="Proteomes" id="UP001642409">
    <property type="component" value="Unassembled WGS sequence"/>
</dbReference>
<accession>A0AA86V7I4</accession>
<evidence type="ECO:0000313" key="3">
    <source>
        <dbReference type="Proteomes" id="UP001642409"/>
    </source>
</evidence>
<evidence type="ECO:0000313" key="2">
    <source>
        <dbReference type="EMBL" id="CAL6010319.1"/>
    </source>
</evidence>
<sequence length="107" mass="12006">MQIQALFRIYTCSCFVLQINISSIFSLIRQICSLSNLDSDIYHIGSSDRLMVDLYPLEDGEWIDFKKARILHASFYRTRRALGTSSSLGLLNSLKASVGILVLQTGS</sequence>
<name>A0AA86V7I4_9EUKA</name>
<reference evidence="1" key="1">
    <citation type="submission" date="2023-06" db="EMBL/GenBank/DDBJ databases">
        <authorList>
            <person name="Kurt Z."/>
        </authorList>
    </citation>
    <scope>NUCLEOTIDE SEQUENCE</scope>
</reference>
<proteinExistence type="predicted"/>
<comment type="caution">
    <text evidence="1">The sequence shown here is derived from an EMBL/GenBank/DDBJ whole genome shotgun (WGS) entry which is preliminary data.</text>
</comment>
<protein>
    <submittedName>
        <fullName evidence="2">Hypothetical_protein</fullName>
    </submittedName>
</protein>